<evidence type="ECO:0000313" key="3">
    <source>
        <dbReference type="Proteomes" id="UP000204221"/>
    </source>
</evidence>
<dbReference type="EMBL" id="CP022521">
    <property type="protein sequence ID" value="ASO22943.1"/>
    <property type="molecule type" value="Genomic_DNA"/>
</dbReference>
<proteinExistence type="predicted"/>
<feature type="region of interest" description="Disordered" evidence="1">
    <location>
        <begin position="53"/>
        <end position="118"/>
    </location>
</feature>
<name>A0A221WBA4_9PSEU</name>
<protein>
    <submittedName>
        <fullName evidence="2">Uncharacterized protein</fullName>
    </submittedName>
</protein>
<feature type="compositionally biased region" description="Basic and acidic residues" evidence="1">
    <location>
        <begin position="54"/>
        <end position="70"/>
    </location>
</feature>
<evidence type="ECO:0000313" key="2">
    <source>
        <dbReference type="EMBL" id="ASO22943.1"/>
    </source>
</evidence>
<dbReference type="Proteomes" id="UP000204221">
    <property type="component" value="Chromosome"/>
</dbReference>
<keyword evidence="3" id="KW-1185">Reference proteome</keyword>
<sequence>MDGYWTGSASATWLEPAAARPVGLAAAVESLLSALSVPTARTDHDAFCFGSARGGERAVSRRDARRDQTRRLPQKTANQTQPMMIMTRWMRPVRGASFSQAWPKEKKSTTSAAVVAPE</sequence>
<gene>
    <name evidence="2" type="ORF">AHOG_26720</name>
</gene>
<reference evidence="2 3" key="1">
    <citation type="submission" date="2017-07" db="EMBL/GenBank/DDBJ databases">
        <title>Complete genome sequence of Actinoalloteichus hoggarensis DSM 45943, type strain of Actinoalloteichus hoggarensis.</title>
        <authorList>
            <person name="Ruckert C."/>
            <person name="Nouioui I."/>
            <person name="Willmese J."/>
            <person name="van Wezel G."/>
            <person name="Klenk H.-P."/>
            <person name="Kalinowski J."/>
            <person name="Zotchev S.B."/>
        </authorList>
    </citation>
    <scope>NUCLEOTIDE SEQUENCE [LARGE SCALE GENOMIC DNA]</scope>
    <source>
        <strain evidence="2 3">DSM 45943</strain>
    </source>
</reference>
<evidence type="ECO:0000256" key="1">
    <source>
        <dbReference type="SAM" id="MobiDB-lite"/>
    </source>
</evidence>
<accession>A0A221WBA4</accession>
<dbReference type="AlphaFoldDB" id="A0A221WBA4"/>
<organism evidence="2 3">
    <name type="scientific">Actinoalloteichus hoggarensis</name>
    <dbReference type="NCBI Taxonomy" id="1470176"/>
    <lineage>
        <taxon>Bacteria</taxon>
        <taxon>Bacillati</taxon>
        <taxon>Actinomycetota</taxon>
        <taxon>Actinomycetes</taxon>
        <taxon>Pseudonocardiales</taxon>
        <taxon>Pseudonocardiaceae</taxon>
        <taxon>Actinoalloteichus</taxon>
    </lineage>
</organism>
<dbReference type="KEGG" id="ahg:AHOG_26720"/>